<name>A0ABR3FC91_9AGAR</name>
<gene>
    <name evidence="1" type="ORF">V5O48_009036</name>
</gene>
<dbReference type="Proteomes" id="UP001465976">
    <property type="component" value="Unassembled WGS sequence"/>
</dbReference>
<evidence type="ECO:0000313" key="1">
    <source>
        <dbReference type="EMBL" id="KAL0572923.1"/>
    </source>
</evidence>
<reference evidence="1 2" key="1">
    <citation type="submission" date="2024-02" db="EMBL/GenBank/DDBJ databases">
        <title>A draft genome for the cacao thread blight pathogen Marasmius crinis-equi.</title>
        <authorList>
            <person name="Cohen S.P."/>
            <person name="Baruah I.K."/>
            <person name="Amoako-Attah I."/>
            <person name="Bukari Y."/>
            <person name="Meinhardt L.W."/>
            <person name="Bailey B.A."/>
        </authorList>
    </citation>
    <scope>NUCLEOTIDE SEQUENCE [LARGE SCALE GENOMIC DNA]</scope>
    <source>
        <strain evidence="1 2">GH-76</strain>
    </source>
</reference>
<proteinExistence type="predicted"/>
<sequence length="60" mass="6816">MYYTLLARRQSVGILVALQASLGAWTWYQWKGSNLSLKLVPRGVGEHLSDLKIKERQTLA</sequence>
<evidence type="ECO:0000313" key="2">
    <source>
        <dbReference type="Proteomes" id="UP001465976"/>
    </source>
</evidence>
<dbReference type="EMBL" id="JBAHYK010000565">
    <property type="protein sequence ID" value="KAL0572923.1"/>
    <property type="molecule type" value="Genomic_DNA"/>
</dbReference>
<protein>
    <submittedName>
        <fullName evidence="1">Uncharacterized protein</fullName>
    </submittedName>
</protein>
<organism evidence="1 2">
    <name type="scientific">Marasmius crinis-equi</name>
    <dbReference type="NCBI Taxonomy" id="585013"/>
    <lineage>
        <taxon>Eukaryota</taxon>
        <taxon>Fungi</taxon>
        <taxon>Dikarya</taxon>
        <taxon>Basidiomycota</taxon>
        <taxon>Agaricomycotina</taxon>
        <taxon>Agaricomycetes</taxon>
        <taxon>Agaricomycetidae</taxon>
        <taxon>Agaricales</taxon>
        <taxon>Marasmiineae</taxon>
        <taxon>Marasmiaceae</taxon>
        <taxon>Marasmius</taxon>
    </lineage>
</organism>
<keyword evidence="2" id="KW-1185">Reference proteome</keyword>
<accession>A0ABR3FC91</accession>
<comment type="caution">
    <text evidence="1">The sequence shown here is derived from an EMBL/GenBank/DDBJ whole genome shotgun (WGS) entry which is preliminary data.</text>
</comment>